<proteinExistence type="predicted"/>
<gene>
    <name evidence="1" type="ORF">GRFL_1588</name>
</gene>
<dbReference type="RefSeq" id="WP_083644103.1">
    <property type="nucleotide sequence ID" value="NZ_AMRU01000001.1"/>
</dbReference>
<dbReference type="Gene3D" id="3.50.50.60">
    <property type="entry name" value="FAD/NAD(P)-binding domain"/>
    <property type="match status" value="1"/>
</dbReference>
<keyword evidence="2" id="KW-1185">Reference proteome</keyword>
<sequence length="479" mass="52363">MRKYDAVIIGSGPNGLAAGIEMSRQGLQVLILEAQETIGGGMRSGSYTLPGFIHDHCSAVHPAGYLSPYFKTLPLTDFGLEWIHPEISVAHPLENEPAAMLYQSIEKTSAELGLDNENWKNSFSYFVEHGEKLLRAGMAPLQFPKNPFLLANFGIKGLQSAENFVQKNLVTNRAKALFAGCAGHSILPLSKRLTAAVGMMFVIQGHLATWPVIKGGTENLAVALKNYFLKLGGEIQTSFRVENFGQLPEASCYLFDTSPAQLIKIAQDQLPNSYTKKLKNYRYGPGIFKLDWALSGSIPWKDPNCEKASTVHVGGTFAEIARSEASVWKGQHADEPFLILCQQSEIDRSRAPRASHTGYAYCHVPQGSRLDQTAAIENQIERFAPGFKDLILARKSTNCKEFEDDNSNYLGGAITGGVADLKQFFFRPAIKLDPYSTPNKKIFICSAATPPGGGVHGMCGYYAARSALKKVFGKKASTI</sequence>
<dbReference type="PANTHER" id="PTHR10668">
    <property type="entry name" value="PHYTOENE DEHYDROGENASE"/>
    <property type="match status" value="1"/>
</dbReference>
<evidence type="ECO:0000313" key="1">
    <source>
        <dbReference type="EMBL" id="APU68312.1"/>
    </source>
</evidence>
<evidence type="ECO:0000313" key="2">
    <source>
        <dbReference type="Proteomes" id="UP000186230"/>
    </source>
</evidence>
<dbReference type="OrthoDB" id="9778740at2"/>
<dbReference type="EMBL" id="CP016359">
    <property type="protein sequence ID" value="APU68312.1"/>
    <property type="molecule type" value="Genomic_DNA"/>
</dbReference>
<dbReference type="KEGG" id="gfl:GRFL_1588"/>
<dbReference type="PANTHER" id="PTHR10668:SF105">
    <property type="entry name" value="DEHYDROGENASE-RELATED"/>
    <property type="match status" value="1"/>
</dbReference>
<reference evidence="1 2" key="1">
    <citation type="submission" date="2016-07" db="EMBL/GenBank/DDBJ databases">
        <title>Multi-omics approach to identify versatile polysaccharide utilization systems of a marine flavobacterium Gramella flava.</title>
        <authorList>
            <person name="Tang K."/>
        </authorList>
    </citation>
    <scope>NUCLEOTIDE SEQUENCE [LARGE SCALE GENOMIC DNA]</scope>
    <source>
        <strain evidence="1 2">JLT2011</strain>
    </source>
</reference>
<dbReference type="PRINTS" id="PR00411">
    <property type="entry name" value="PNDRDTASEI"/>
</dbReference>
<accession>A0A1L7I5E0</accession>
<dbReference type="STRING" id="1229726.GRFL_1588"/>
<name>A0A1L7I5E0_9FLAO</name>
<dbReference type="InterPro" id="IPR036188">
    <property type="entry name" value="FAD/NAD-bd_sf"/>
</dbReference>
<dbReference type="SUPFAM" id="SSF51905">
    <property type="entry name" value="FAD/NAD(P)-binding domain"/>
    <property type="match status" value="1"/>
</dbReference>
<protein>
    <submittedName>
        <fullName evidence="1">Phytoene dehydrogenase-related protein</fullName>
    </submittedName>
</protein>
<organism evidence="1 2">
    <name type="scientific">Christiangramia flava JLT2011</name>
    <dbReference type="NCBI Taxonomy" id="1229726"/>
    <lineage>
        <taxon>Bacteria</taxon>
        <taxon>Pseudomonadati</taxon>
        <taxon>Bacteroidota</taxon>
        <taxon>Flavobacteriia</taxon>
        <taxon>Flavobacteriales</taxon>
        <taxon>Flavobacteriaceae</taxon>
        <taxon>Christiangramia</taxon>
    </lineage>
</organism>
<dbReference type="AlphaFoldDB" id="A0A1L7I5E0"/>
<dbReference type="Pfam" id="PF13450">
    <property type="entry name" value="NAD_binding_8"/>
    <property type="match status" value="1"/>
</dbReference>
<dbReference type="Proteomes" id="UP000186230">
    <property type="component" value="Chromosome"/>
</dbReference>